<dbReference type="PROSITE" id="PS50111">
    <property type="entry name" value="CHEMOTAXIS_TRANSDUC_2"/>
    <property type="match status" value="1"/>
</dbReference>
<evidence type="ECO:0000259" key="8">
    <source>
        <dbReference type="PROSITE" id="PS50111"/>
    </source>
</evidence>
<feature type="transmembrane region" description="Helical" evidence="7">
    <location>
        <begin position="187"/>
        <end position="205"/>
    </location>
</feature>
<evidence type="ECO:0000313" key="10">
    <source>
        <dbReference type="EMBL" id="RKQ13808.1"/>
    </source>
</evidence>
<evidence type="ECO:0000256" key="5">
    <source>
        <dbReference type="ARBA" id="ARBA00029447"/>
    </source>
</evidence>
<dbReference type="InterPro" id="IPR004089">
    <property type="entry name" value="MCPsignal_dom"/>
</dbReference>
<evidence type="ECO:0000313" key="11">
    <source>
        <dbReference type="Proteomes" id="UP000281813"/>
    </source>
</evidence>
<feature type="transmembrane region" description="Helical" evidence="7">
    <location>
        <begin position="7"/>
        <end position="27"/>
    </location>
</feature>
<keyword evidence="3 7" id="KW-0472">Membrane</keyword>
<sequence>MKRSLTWRLGFIIIGVILATVVINAITTYRTAYDSLYQAAGVEAYGCANITTGLLDAQDIEDLQNGNRSEEIGEKLNWTIDHKDIFENHYVLSLDGEILALDDNLEEQGFDIGDNFYMDEKAIQALTEMKHSTYSEVYEYGGMERISGYAPIFKDHDATKEIVAVSVIDFDANIVTERTWNVVKEGILVGSIPLLIAAFITIYLIRKKTKPLSTLIERTRKIADGDITEQENKISSKDEVGDLARNLDEMSIYLRKVITTIKEASDDLVKSANYTSTSMKEMSVALGQVSHNMEEVAAGTFEGAEMTTNTSNALINLAELINISSEKVDNSVKSAEYTMKTAVDGIQKVNDTAEQMNAIKSSSLETKQTIEALNAYTTEIQQITRTITGIAEQTNLLALNATIEASRAGEHGKGFAVVANEIRKLAEQSNVEAQEVEKVISKITSSIVESVTSIEDSHKKVESGERTVSETGEALNSIRIAINNIAEEISSLSDLTHDEENISEQIVQHIQRLEKANETIAASAEGVSAATEESTAFIDEVSNRSSKLAEMSNNLNSIVNKFKL</sequence>
<evidence type="ECO:0000259" key="9">
    <source>
        <dbReference type="PROSITE" id="PS50885"/>
    </source>
</evidence>
<dbReference type="SMART" id="SM00304">
    <property type="entry name" value="HAMP"/>
    <property type="match status" value="1"/>
</dbReference>
<dbReference type="PANTHER" id="PTHR32089:SF112">
    <property type="entry name" value="LYSOZYME-LIKE PROTEIN-RELATED"/>
    <property type="match status" value="1"/>
</dbReference>
<dbReference type="Pfam" id="PF00672">
    <property type="entry name" value="HAMP"/>
    <property type="match status" value="1"/>
</dbReference>
<dbReference type="Proteomes" id="UP000281813">
    <property type="component" value="Unassembled WGS sequence"/>
</dbReference>
<evidence type="ECO:0000256" key="7">
    <source>
        <dbReference type="SAM" id="Phobius"/>
    </source>
</evidence>
<dbReference type="EMBL" id="RBZO01000026">
    <property type="protein sequence ID" value="RKQ13808.1"/>
    <property type="molecule type" value="Genomic_DNA"/>
</dbReference>
<dbReference type="GO" id="GO:0005886">
    <property type="term" value="C:plasma membrane"/>
    <property type="evidence" value="ECO:0007669"/>
    <property type="project" value="UniProtKB-SubCell"/>
</dbReference>
<keyword evidence="7" id="KW-1133">Transmembrane helix</keyword>
<feature type="domain" description="HAMP" evidence="9">
    <location>
        <begin position="206"/>
        <end position="259"/>
    </location>
</feature>
<dbReference type="PROSITE" id="PS50885">
    <property type="entry name" value="HAMP"/>
    <property type="match status" value="1"/>
</dbReference>
<evidence type="ECO:0000256" key="4">
    <source>
        <dbReference type="ARBA" id="ARBA00023224"/>
    </source>
</evidence>
<dbReference type="CDD" id="cd06225">
    <property type="entry name" value="HAMP"/>
    <property type="match status" value="1"/>
</dbReference>
<evidence type="ECO:0000256" key="1">
    <source>
        <dbReference type="ARBA" id="ARBA00004236"/>
    </source>
</evidence>
<dbReference type="RefSeq" id="WP_121133206.1">
    <property type="nucleotide sequence ID" value="NZ_JBHUFK010000017.1"/>
</dbReference>
<dbReference type="Gene3D" id="6.10.340.10">
    <property type="match status" value="1"/>
</dbReference>
<dbReference type="SMART" id="SM00283">
    <property type="entry name" value="MA"/>
    <property type="match status" value="1"/>
</dbReference>
<dbReference type="SUPFAM" id="SSF58104">
    <property type="entry name" value="Methyl-accepting chemotaxis protein (MCP) signaling domain"/>
    <property type="match status" value="1"/>
</dbReference>
<dbReference type="OrthoDB" id="2513043at2"/>
<name>A0A494YUK3_9BACI</name>
<evidence type="ECO:0000256" key="6">
    <source>
        <dbReference type="PROSITE-ProRule" id="PRU00284"/>
    </source>
</evidence>
<comment type="subcellular location">
    <subcellularLocation>
        <location evidence="1">Cell membrane</location>
    </subcellularLocation>
</comment>
<keyword evidence="7" id="KW-0812">Transmembrane</keyword>
<keyword evidence="11" id="KW-1185">Reference proteome</keyword>
<accession>A0A494YUK3</accession>
<proteinExistence type="inferred from homology"/>
<keyword evidence="4 6" id="KW-0807">Transducer</keyword>
<feature type="domain" description="Methyl-accepting transducer" evidence="8">
    <location>
        <begin position="278"/>
        <end position="514"/>
    </location>
</feature>
<keyword evidence="2" id="KW-1003">Cell membrane</keyword>
<comment type="caution">
    <text evidence="10">The sequence shown here is derived from an EMBL/GenBank/DDBJ whole genome shotgun (WGS) entry which is preliminary data.</text>
</comment>
<comment type="similarity">
    <text evidence="5">Belongs to the methyl-accepting chemotaxis (MCP) protein family.</text>
</comment>
<evidence type="ECO:0000256" key="3">
    <source>
        <dbReference type="ARBA" id="ARBA00023136"/>
    </source>
</evidence>
<reference evidence="10 11" key="1">
    <citation type="journal article" date="2015" name="Antonie Van Leeuwenhoek">
        <title>Oceanobacillus bengalensis sp. nov., a bacterium isolated from seawater of the Bay of Bengal.</title>
        <authorList>
            <person name="Yongchang O."/>
            <person name="Xiang W."/>
            <person name="Wang G."/>
        </authorList>
    </citation>
    <scope>NUCLEOTIDE SEQUENCE [LARGE SCALE GENOMIC DNA]</scope>
    <source>
        <strain evidence="10 11">MCCC 1K00260</strain>
    </source>
</reference>
<dbReference type="AlphaFoldDB" id="A0A494YUK3"/>
<dbReference type="Pfam" id="PF00015">
    <property type="entry name" value="MCPsignal"/>
    <property type="match status" value="1"/>
</dbReference>
<dbReference type="GO" id="GO:0007165">
    <property type="term" value="P:signal transduction"/>
    <property type="evidence" value="ECO:0007669"/>
    <property type="project" value="UniProtKB-KW"/>
</dbReference>
<gene>
    <name evidence="10" type="ORF">D8M05_14980</name>
</gene>
<dbReference type="Gene3D" id="1.10.287.950">
    <property type="entry name" value="Methyl-accepting chemotaxis protein"/>
    <property type="match status" value="2"/>
</dbReference>
<dbReference type="CDD" id="cd11386">
    <property type="entry name" value="MCP_signal"/>
    <property type="match status" value="1"/>
</dbReference>
<evidence type="ECO:0000256" key="2">
    <source>
        <dbReference type="ARBA" id="ARBA00022475"/>
    </source>
</evidence>
<dbReference type="PANTHER" id="PTHR32089">
    <property type="entry name" value="METHYL-ACCEPTING CHEMOTAXIS PROTEIN MCPB"/>
    <property type="match status" value="1"/>
</dbReference>
<organism evidence="10 11">
    <name type="scientific">Oceanobacillus bengalensis</name>
    <dbReference type="NCBI Taxonomy" id="1435466"/>
    <lineage>
        <taxon>Bacteria</taxon>
        <taxon>Bacillati</taxon>
        <taxon>Bacillota</taxon>
        <taxon>Bacilli</taxon>
        <taxon>Bacillales</taxon>
        <taxon>Bacillaceae</taxon>
        <taxon>Oceanobacillus</taxon>
    </lineage>
</organism>
<dbReference type="InterPro" id="IPR003660">
    <property type="entry name" value="HAMP_dom"/>
</dbReference>
<protein>
    <submittedName>
        <fullName evidence="10">Methyl-accepting chemotaxis protein</fullName>
    </submittedName>
</protein>